<dbReference type="PRINTS" id="PR00759">
    <property type="entry name" value="BASICPTASE"/>
</dbReference>
<evidence type="ECO:0000256" key="1">
    <source>
        <dbReference type="ARBA" id="ARBA00022690"/>
    </source>
</evidence>
<dbReference type="Gene3D" id="4.10.410.10">
    <property type="entry name" value="Pancreatic trypsin inhibitor Kunitz domain"/>
    <property type="match status" value="2"/>
</dbReference>
<evidence type="ECO:0000256" key="2">
    <source>
        <dbReference type="ARBA" id="ARBA00022900"/>
    </source>
</evidence>
<dbReference type="GO" id="GO:0004867">
    <property type="term" value="F:serine-type endopeptidase inhibitor activity"/>
    <property type="evidence" value="ECO:0007669"/>
    <property type="project" value="UniProtKB-KW"/>
</dbReference>
<dbReference type="Pfam" id="PF00014">
    <property type="entry name" value="Kunitz_BPTI"/>
    <property type="match status" value="2"/>
</dbReference>
<evidence type="ECO:0000256" key="3">
    <source>
        <dbReference type="SAM" id="SignalP"/>
    </source>
</evidence>
<keyword evidence="3" id="KW-0732">Signal</keyword>
<dbReference type="InterPro" id="IPR036880">
    <property type="entry name" value="Kunitz_BPTI_sf"/>
</dbReference>
<dbReference type="InterPro" id="IPR002223">
    <property type="entry name" value="Kunitz_BPTI"/>
</dbReference>
<feature type="domain" description="BPTI/Kunitz inhibitor" evidence="4">
    <location>
        <begin position="72"/>
        <end position="124"/>
    </location>
</feature>
<sequence length="198" mass="23105">MVLVHIIRLVFTVFLYTVIQINGNNLTTEVISTKTDKAIAADATTKMNLHHTSQILRETKDELKFLDYTIHCKFQPNTYSCKNIRKPRKYYFDIQLKQCVRFEYGHCKQSYNMFDGKRECLSACKDDYSHAVKNVSSNVFCRFQPDFGDCHSYYPMWYYDINEMRCRGFSFSGCGGNYNRFHKIGDCISVCGPAVKHV</sequence>
<keyword evidence="2" id="KW-0722">Serine protease inhibitor</keyword>
<dbReference type="Proteomes" id="UP000814243">
    <property type="component" value="Unassembled WGS sequence"/>
</dbReference>
<reference evidence="5" key="1">
    <citation type="journal article" date="2021" name="G3 (Bethesda)">
        <title>Genome and transcriptome analysis of the beet armyworm Spodoptera exigua reveals targets for pest control. .</title>
        <authorList>
            <person name="Simon S."/>
            <person name="Breeschoten T."/>
            <person name="Jansen H.J."/>
            <person name="Dirks R.P."/>
            <person name="Schranz M.E."/>
            <person name="Ros V.I.D."/>
        </authorList>
    </citation>
    <scope>NUCLEOTIDE SEQUENCE</scope>
    <source>
        <strain evidence="5">TB_SE_WUR_2020</strain>
    </source>
</reference>
<dbReference type="AlphaFoldDB" id="A0A922MIE9"/>
<dbReference type="PROSITE" id="PS50279">
    <property type="entry name" value="BPTI_KUNITZ_2"/>
    <property type="match status" value="2"/>
</dbReference>
<evidence type="ECO:0000313" key="6">
    <source>
        <dbReference type="Proteomes" id="UP000814243"/>
    </source>
</evidence>
<dbReference type="EMBL" id="JACEFF010000448">
    <property type="protein sequence ID" value="KAH9637319.1"/>
    <property type="molecule type" value="Genomic_DNA"/>
</dbReference>
<dbReference type="SMART" id="SM00131">
    <property type="entry name" value="KU"/>
    <property type="match status" value="2"/>
</dbReference>
<dbReference type="PROSITE" id="PS00280">
    <property type="entry name" value="BPTI_KUNITZ_1"/>
    <property type="match status" value="1"/>
</dbReference>
<gene>
    <name evidence="5" type="ORF">HF086_006963</name>
</gene>
<dbReference type="OrthoDB" id="4473401at2759"/>
<evidence type="ECO:0000259" key="4">
    <source>
        <dbReference type="PROSITE" id="PS50279"/>
    </source>
</evidence>
<feature type="domain" description="BPTI/Kunitz inhibitor" evidence="4">
    <location>
        <begin position="141"/>
        <end position="191"/>
    </location>
</feature>
<dbReference type="InterPro" id="IPR050098">
    <property type="entry name" value="TFPI/VKTCI-like"/>
</dbReference>
<organism evidence="5 6">
    <name type="scientific">Spodoptera exigua</name>
    <name type="common">Beet armyworm</name>
    <name type="synonym">Noctua fulgens</name>
    <dbReference type="NCBI Taxonomy" id="7107"/>
    <lineage>
        <taxon>Eukaryota</taxon>
        <taxon>Metazoa</taxon>
        <taxon>Ecdysozoa</taxon>
        <taxon>Arthropoda</taxon>
        <taxon>Hexapoda</taxon>
        <taxon>Insecta</taxon>
        <taxon>Pterygota</taxon>
        <taxon>Neoptera</taxon>
        <taxon>Endopterygota</taxon>
        <taxon>Lepidoptera</taxon>
        <taxon>Glossata</taxon>
        <taxon>Ditrysia</taxon>
        <taxon>Noctuoidea</taxon>
        <taxon>Noctuidae</taxon>
        <taxon>Amphipyrinae</taxon>
        <taxon>Spodoptera</taxon>
    </lineage>
</organism>
<protein>
    <recommendedName>
        <fullName evidence="4">BPTI/Kunitz inhibitor domain-containing protein</fullName>
    </recommendedName>
</protein>
<feature type="signal peptide" evidence="3">
    <location>
        <begin position="1"/>
        <end position="23"/>
    </location>
</feature>
<dbReference type="PANTHER" id="PTHR10083">
    <property type="entry name" value="KUNITZ-TYPE PROTEASE INHIBITOR-RELATED"/>
    <property type="match status" value="1"/>
</dbReference>
<dbReference type="SUPFAM" id="SSF57362">
    <property type="entry name" value="BPTI-like"/>
    <property type="match status" value="2"/>
</dbReference>
<comment type="caution">
    <text evidence="5">The sequence shown here is derived from an EMBL/GenBank/DDBJ whole genome shotgun (WGS) entry which is preliminary data.</text>
</comment>
<name>A0A922MIE9_SPOEX</name>
<feature type="chain" id="PRO_5036817046" description="BPTI/Kunitz inhibitor domain-containing protein" evidence="3">
    <location>
        <begin position="24"/>
        <end position="198"/>
    </location>
</feature>
<proteinExistence type="predicted"/>
<keyword evidence="1" id="KW-0646">Protease inhibitor</keyword>
<dbReference type="CDD" id="cd00109">
    <property type="entry name" value="Kunitz-type"/>
    <property type="match status" value="1"/>
</dbReference>
<dbReference type="InterPro" id="IPR020901">
    <property type="entry name" value="Prtase_inh_Kunz-CS"/>
</dbReference>
<accession>A0A922MIE9</accession>
<evidence type="ECO:0000313" key="5">
    <source>
        <dbReference type="EMBL" id="KAH9637319.1"/>
    </source>
</evidence>